<dbReference type="KEGG" id="tbn:TBH_C2124"/>
<dbReference type="RefSeq" id="WP_041068339.1">
    <property type="nucleotide sequence ID" value="NZ_AP012273.1"/>
</dbReference>
<proteinExistence type="predicted"/>
<dbReference type="CDD" id="cd00732">
    <property type="entry name" value="CheW"/>
    <property type="match status" value="1"/>
</dbReference>
<keyword evidence="6" id="KW-1185">Reference proteome</keyword>
<protein>
    <recommendedName>
        <fullName evidence="2">Chemotaxis protein CheW</fullName>
    </recommendedName>
</protein>
<dbReference type="SMART" id="SM00260">
    <property type="entry name" value="CheW"/>
    <property type="match status" value="1"/>
</dbReference>
<dbReference type="OrthoDB" id="9790406at2"/>
<sequence length="173" mass="18830">MNSNAAQKIDVDLQSEQGVDQYLTFYLAGEEYGINILKVQEIRGWSEATPMPNTPESILGVINLRGTVVPIVELRSHFNLPDAPRGPTTVIIVVKAEEKNGNQRTMGMVVDAVSEVHNIAATDIQPAPQVGDAEDQPAIAGLATMEEHMIIILDVDDLMINRVLGMADEEPTI</sequence>
<dbReference type="Proteomes" id="UP000031631">
    <property type="component" value="Chromosome"/>
</dbReference>
<dbReference type="SUPFAM" id="SSF50341">
    <property type="entry name" value="CheW-like"/>
    <property type="match status" value="1"/>
</dbReference>
<organism evidence="5 6">
    <name type="scientific">Thiolapillus brandeum</name>
    <dbReference type="NCBI Taxonomy" id="1076588"/>
    <lineage>
        <taxon>Bacteria</taxon>
        <taxon>Pseudomonadati</taxon>
        <taxon>Pseudomonadota</taxon>
        <taxon>Gammaproteobacteria</taxon>
        <taxon>Chromatiales</taxon>
        <taxon>Sedimenticolaceae</taxon>
        <taxon>Thiolapillus</taxon>
    </lineage>
</organism>
<feature type="domain" description="CheW-like" evidence="4">
    <location>
        <begin position="19"/>
        <end position="164"/>
    </location>
</feature>
<dbReference type="InterPro" id="IPR036061">
    <property type="entry name" value="CheW-like_dom_sf"/>
</dbReference>
<evidence type="ECO:0000256" key="2">
    <source>
        <dbReference type="ARBA" id="ARBA00021483"/>
    </source>
</evidence>
<dbReference type="AlphaFoldDB" id="A0A7U6JI76"/>
<dbReference type="EMBL" id="AP012273">
    <property type="protein sequence ID" value="BAO45036.1"/>
    <property type="molecule type" value="Genomic_DNA"/>
</dbReference>
<dbReference type="PROSITE" id="PS50851">
    <property type="entry name" value="CHEW"/>
    <property type="match status" value="1"/>
</dbReference>
<evidence type="ECO:0000256" key="3">
    <source>
        <dbReference type="ARBA" id="ARBA00022490"/>
    </source>
</evidence>
<accession>A0A7U6JI76</accession>
<reference evidence="5 6" key="1">
    <citation type="journal article" date="2014" name="PLoS ONE">
        <title>Physiological and genomic features of a novel sulfur-oxidizing gammaproteobacterium belonging to a previously uncultivated symbiotic lineage isolated from a hydrothermal vent.</title>
        <authorList>
            <person name="Nunoura T."/>
            <person name="Takaki Y."/>
            <person name="Kazama H."/>
            <person name="Kakuta J."/>
            <person name="Shimamura S."/>
            <person name="Makita H."/>
            <person name="Hirai M."/>
            <person name="Miyazaki M."/>
            <person name="Takai K."/>
        </authorList>
    </citation>
    <scope>NUCLEOTIDE SEQUENCE [LARGE SCALE GENOMIC DNA]</scope>
    <source>
        <strain evidence="5 6">Hiromi1</strain>
    </source>
</reference>
<dbReference type="PANTHER" id="PTHR22617:SF45">
    <property type="entry name" value="CHEMOTAXIS PROTEIN CHEW"/>
    <property type="match status" value="1"/>
</dbReference>
<dbReference type="GO" id="GO:0007165">
    <property type="term" value="P:signal transduction"/>
    <property type="evidence" value="ECO:0007669"/>
    <property type="project" value="InterPro"/>
</dbReference>
<dbReference type="Gene3D" id="2.30.30.40">
    <property type="entry name" value="SH3 Domains"/>
    <property type="match status" value="1"/>
</dbReference>
<name>A0A7U6JI76_9GAMM</name>
<dbReference type="PANTHER" id="PTHR22617">
    <property type="entry name" value="CHEMOTAXIS SENSOR HISTIDINE KINASE-RELATED"/>
    <property type="match status" value="1"/>
</dbReference>
<comment type="subcellular location">
    <subcellularLocation>
        <location evidence="1">Cytoplasm</location>
    </subcellularLocation>
</comment>
<dbReference type="GO" id="GO:0006935">
    <property type="term" value="P:chemotaxis"/>
    <property type="evidence" value="ECO:0007669"/>
    <property type="project" value="InterPro"/>
</dbReference>
<dbReference type="Gene3D" id="2.40.50.180">
    <property type="entry name" value="CheA-289, Domain 4"/>
    <property type="match status" value="1"/>
</dbReference>
<evidence type="ECO:0000259" key="4">
    <source>
        <dbReference type="PROSITE" id="PS50851"/>
    </source>
</evidence>
<gene>
    <name evidence="5" type="ORF">TBH_C2124</name>
</gene>
<keyword evidence="3" id="KW-0963">Cytoplasm</keyword>
<evidence type="ECO:0000313" key="5">
    <source>
        <dbReference type="EMBL" id="BAO45036.1"/>
    </source>
</evidence>
<dbReference type="Pfam" id="PF01584">
    <property type="entry name" value="CheW"/>
    <property type="match status" value="1"/>
</dbReference>
<evidence type="ECO:0000313" key="6">
    <source>
        <dbReference type="Proteomes" id="UP000031631"/>
    </source>
</evidence>
<dbReference type="InterPro" id="IPR002545">
    <property type="entry name" value="CheW-lke_dom"/>
</dbReference>
<evidence type="ECO:0000256" key="1">
    <source>
        <dbReference type="ARBA" id="ARBA00004496"/>
    </source>
</evidence>
<dbReference type="GO" id="GO:0005829">
    <property type="term" value="C:cytosol"/>
    <property type="evidence" value="ECO:0007669"/>
    <property type="project" value="TreeGrafter"/>
</dbReference>
<dbReference type="InterPro" id="IPR039315">
    <property type="entry name" value="CheW"/>
</dbReference>